<comment type="caution">
    <text evidence="1">The sequence shown here is derived from an EMBL/GenBank/DDBJ whole genome shotgun (WGS) entry which is preliminary data.</text>
</comment>
<dbReference type="InterPro" id="IPR005500">
    <property type="entry name" value="DUF309"/>
</dbReference>
<proteinExistence type="predicted"/>
<dbReference type="Pfam" id="PF03745">
    <property type="entry name" value="DUF309"/>
    <property type="match status" value="1"/>
</dbReference>
<dbReference type="Gene3D" id="1.10.3450.10">
    <property type="entry name" value="TTHA0068-like"/>
    <property type="match status" value="1"/>
</dbReference>
<name>A0A1J5T2S5_9ZZZZ</name>
<dbReference type="PANTHER" id="PTHR34796:SF1">
    <property type="entry name" value="EXPRESSED PROTEIN"/>
    <property type="match status" value="1"/>
</dbReference>
<dbReference type="PANTHER" id="PTHR34796">
    <property type="entry name" value="EXPRESSED PROTEIN"/>
    <property type="match status" value="1"/>
</dbReference>
<reference evidence="1" key="1">
    <citation type="submission" date="2016-10" db="EMBL/GenBank/DDBJ databases">
        <title>Sequence of Gallionella enrichment culture.</title>
        <authorList>
            <person name="Poehlein A."/>
            <person name="Muehling M."/>
            <person name="Daniel R."/>
        </authorList>
    </citation>
    <scope>NUCLEOTIDE SEQUENCE</scope>
</reference>
<dbReference type="EMBL" id="MLJW01000033">
    <property type="protein sequence ID" value="OIR08148.1"/>
    <property type="molecule type" value="Genomic_DNA"/>
</dbReference>
<evidence type="ECO:0008006" key="2">
    <source>
        <dbReference type="Google" id="ProtNLM"/>
    </source>
</evidence>
<dbReference type="AlphaFoldDB" id="A0A1J5T2S5"/>
<gene>
    <name evidence="1" type="ORF">GALL_96490</name>
</gene>
<organism evidence="1">
    <name type="scientific">mine drainage metagenome</name>
    <dbReference type="NCBI Taxonomy" id="410659"/>
    <lineage>
        <taxon>unclassified sequences</taxon>
        <taxon>metagenomes</taxon>
        <taxon>ecological metagenomes</taxon>
    </lineage>
</organism>
<sequence>MTHKSAKVAALTARFAGHGFDARYLGYFDCFNRGLYYEAHDVLEDLWLEDRRGPDGDFFRGLIQFAGAFVLVGKRRPRGALALLRLVQGNLSRYPSPHLGLDVTAVLTLAETWSTRLEAAGCDSAAGAAPHIRPPQSTPPS</sequence>
<dbReference type="InterPro" id="IPR023203">
    <property type="entry name" value="TTHA0068_sf"/>
</dbReference>
<accession>A0A1J5T2S5</accession>
<evidence type="ECO:0000313" key="1">
    <source>
        <dbReference type="EMBL" id="OIR08148.1"/>
    </source>
</evidence>
<protein>
    <recommendedName>
        <fullName evidence="2">DUF309 domain-containing protein</fullName>
    </recommendedName>
</protein>
<dbReference type="SUPFAM" id="SSF140663">
    <property type="entry name" value="TTHA0068-like"/>
    <property type="match status" value="1"/>
</dbReference>